<evidence type="ECO:0000259" key="1">
    <source>
        <dbReference type="Pfam" id="PF07238"/>
    </source>
</evidence>
<dbReference type="Proteomes" id="UP000201838">
    <property type="component" value="Unassembled WGS sequence"/>
</dbReference>
<keyword evidence="3" id="KW-1185">Reference proteome</keyword>
<dbReference type="Pfam" id="PF07238">
    <property type="entry name" value="PilZ"/>
    <property type="match status" value="1"/>
</dbReference>
<dbReference type="GO" id="GO:0035438">
    <property type="term" value="F:cyclic-di-GMP binding"/>
    <property type="evidence" value="ECO:0007669"/>
    <property type="project" value="InterPro"/>
</dbReference>
<name>A0A238J3D9_9RHOB</name>
<dbReference type="EMBL" id="FXXQ01000010">
    <property type="protein sequence ID" value="SMX24841.1"/>
    <property type="molecule type" value="Genomic_DNA"/>
</dbReference>
<dbReference type="AlphaFoldDB" id="A0A238J3D9"/>
<sequence>MPAQMKAFRQTNDDYRPTRRKVCVTVRLFVDGEDVAATLLYISRDGAKLKVPYAVLPGSAVALHLHGANVPALVQWSHDQRVGLRFLDRLERDVLVALEGRDDTDDVFG</sequence>
<dbReference type="OrthoDB" id="7929489at2"/>
<feature type="domain" description="PilZ" evidence="1">
    <location>
        <begin position="19"/>
        <end position="92"/>
    </location>
</feature>
<evidence type="ECO:0000313" key="3">
    <source>
        <dbReference type="Proteomes" id="UP000201838"/>
    </source>
</evidence>
<reference evidence="2 3" key="1">
    <citation type="submission" date="2017-05" db="EMBL/GenBank/DDBJ databases">
        <authorList>
            <person name="Song R."/>
            <person name="Chenine A.L."/>
            <person name="Ruprecht R.M."/>
        </authorList>
    </citation>
    <scope>NUCLEOTIDE SEQUENCE [LARGE SCALE GENOMIC DNA]</scope>
    <source>
        <strain evidence="2 3">CECT 8489</strain>
    </source>
</reference>
<dbReference type="SUPFAM" id="SSF141371">
    <property type="entry name" value="PilZ domain-like"/>
    <property type="match status" value="1"/>
</dbReference>
<dbReference type="InterPro" id="IPR009875">
    <property type="entry name" value="PilZ_domain"/>
</dbReference>
<proteinExistence type="predicted"/>
<gene>
    <name evidence="2" type="ORF">BOA8489_02971</name>
</gene>
<accession>A0A238J3D9</accession>
<organism evidence="2 3">
    <name type="scientific">Boseongicola aestuarii</name>
    <dbReference type="NCBI Taxonomy" id="1470561"/>
    <lineage>
        <taxon>Bacteria</taxon>
        <taxon>Pseudomonadati</taxon>
        <taxon>Pseudomonadota</taxon>
        <taxon>Alphaproteobacteria</taxon>
        <taxon>Rhodobacterales</taxon>
        <taxon>Paracoccaceae</taxon>
        <taxon>Boseongicola</taxon>
    </lineage>
</organism>
<protein>
    <recommendedName>
        <fullName evidence="1">PilZ domain-containing protein</fullName>
    </recommendedName>
</protein>
<evidence type="ECO:0000313" key="2">
    <source>
        <dbReference type="EMBL" id="SMX24841.1"/>
    </source>
</evidence>
<dbReference type="RefSeq" id="WP_093975044.1">
    <property type="nucleotide sequence ID" value="NZ_FXXQ01000010.1"/>
</dbReference>